<reference evidence="4" key="1">
    <citation type="submission" date="2022-02" db="EMBL/GenBank/DDBJ databases">
        <authorList>
            <person name="Henning P.M."/>
            <person name="McCubbin A.G."/>
            <person name="Shore J.S."/>
        </authorList>
    </citation>
    <scope>NUCLEOTIDE SEQUENCE</scope>
    <source>
        <strain evidence="4">F60SS</strain>
        <tissue evidence="4">Leaves</tissue>
    </source>
</reference>
<dbReference type="AlphaFoldDB" id="A0A9Q0FK07"/>
<dbReference type="InterPro" id="IPR000164">
    <property type="entry name" value="Histone_H3/CENP-A"/>
</dbReference>
<sequence>MARTKHPASRPGRRANRPGTGRQRKPHRFRPGTAALREIRRLQSSFKLLIPAAPFIRCYVLTRSQPLAS</sequence>
<protein>
    <submittedName>
        <fullName evidence="4">Histone H3.3C</fullName>
    </submittedName>
</protein>
<dbReference type="GO" id="GO:0003677">
    <property type="term" value="F:DNA binding"/>
    <property type="evidence" value="ECO:0007669"/>
    <property type="project" value="InterPro"/>
</dbReference>
<dbReference type="Proteomes" id="UP001141552">
    <property type="component" value="Unassembled WGS sequence"/>
</dbReference>
<name>A0A9Q0FK07_9ROSI</name>
<dbReference type="PANTHER" id="PTHR11426">
    <property type="entry name" value="HISTONE H3"/>
    <property type="match status" value="1"/>
</dbReference>
<evidence type="ECO:0000313" key="5">
    <source>
        <dbReference type="Proteomes" id="UP001141552"/>
    </source>
</evidence>
<feature type="region of interest" description="Disordered" evidence="3">
    <location>
        <begin position="1"/>
        <end position="33"/>
    </location>
</feature>
<dbReference type="PRINTS" id="PR00622">
    <property type="entry name" value="HISTONEH3"/>
</dbReference>
<proteinExistence type="inferred from homology"/>
<dbReference type="EMBL" id="JAKUCV010005276">
    <property type="protein sequence ID" value="KAJ4831817.1"/>
    <property type="molecule type" value="Genomic_DNA"/>
</dbReference>
<dbReference type="Gene3D" id="1.10.20.10">
    <property type="entry name" value="Histone, subunit A"/>
    <property type="match status" value="1"/>
</dbReference>
<dbReference type="GO" id="GO:0046982">
    <property type="term" value="F:protein heterodimerization activity"/>
    <property type="evidence" value="ECO:0007669"/>
    <property type="project" value="InterPro"/>
</dbReference>
<keyword evidence="5" id="KW-1185">Reference proteome</keyword>
<feature type="compositionally biased region" description="Basic residues" evidence="3">
    <location>
        <begin position="1"/>
        <end position="30"/>
    </location>
</feature>
<dbReference type="InterPro" id="IPR009072">
    <property type="entry name" value="Histone-fold"/>
</dbReference>
<comment type="caution">
    <text evidence="4">The sequence shown here is derived from an EMBL/GenBank/DDBJ whole genome shotgun (WGS) entry which is preliminary data.</text>
</comment>
<evidence type="ECO:0000256" key="1">
    <source>
        <dbReference type="ARBA" id="ARBA00010343"/>
    </source>
</evidence>
<evidence type="ECO:0000256" key="2">
    <source>
        <dbReference type="ARBA" id="ARBA00022990"/>
    </source>
</evidence>
<reference evidence="4" key="2">
    <citation type="journal article" date="2023" name="Plants (Basel)">
        <title>Annotation of the Turnera subulata (Passifloraceae) Draft Genome Reveals the S-Locus Evolved after the Divergence of Turneroideae from Passifloroideae in a Stepwise Manner.</title>
        <authorList>
            <person name="Henning P.M."/>
            <person name="Roalson E.H."/>
            <person name="Mir W."/>
            <person name="McCubbin A.G."/>
            <person name="Shore J.S."/>
        </authorList>
    </citation>
    <scope>NUCLEOTIDE SEQUENCE</scope>
    <source>
        <strain evidence="4">F60SS</strain>
    </source>
</reference>
<dbReference type="SUPFAM" id="SSF47113">
    <property type="entry name" value="Histone-fold"/>
    <property type="match status" value="1"/>
</dbReference>
<evidence type="ECO:0000313" key="4">
    <source>
        <dbReference type="EMBL" id="KAJ4831817.1"/>
    </source>
</evidence>
<gene>
    <name evidence="4" type="primary">H35</name>
    <name evidence="4" type="ORF">Tsubulata_040608</name>
</gene>
<accession>A0A9Q0FK07</accession>
<dbReference type="GO" id="GO:0000786">
    <property type="term" value="C:nucleosome"/>
    <property type="evidence" value="ECO:0007669"/>
    <property type="project" value="InterPro"/>
</dbReference>
<dbReference type="GO" id="GO:0030527">
    <property type="term" value="F:structural constituent of chromatin"/>
    <property type="evidence" value="ECO:0007669"/>
    <property type="project" value="InterPro"/>
</dbReference>
<organism evidence="4 5">
    <name type="scientific">Turnera subulata</name>
    <dbReference type="NCBI Taxonomy" id="218843"/>
    <lineage>
        <taxon>Eukaryota</taxon>
        <taxon>Viridiplantae</taxon>
        <taxon>Streptophyta</taxon>
        <taxon>Embryophyta</taxon>
        <taxon>Tracheophyta</taxon>
        <taxon>Spermatophyta</taxon>
        <taxon>Magnoliopsida</taxon>
        <taxon>eudicotyledons</taxon>
        <taxon>Gunneridae</taxon>
        <taxon>Pentapetalae</taxon>
        <taxon>rosids</taxon>
        <taxon>fabids</taxon>
        <taxon>Malpighiales</taxon>
        <taxon>Passifloraceae</taxon>
        <taxon>Turnera</taxon>
    </lineage>
</organism>
<dbReference type="OrthoDB" id="842664at2759"/>
<evidence type="ECO:0000256" key="3">
    <source>
        <dbReference type="SAM" id="MobiDB-lite"/>
    </source>
</evidence>
<comment type="similarity">
    <text evidence="1">Belongs to the histone H3 family.</text>
</comment>
<keyword evidence="2" id="KW-0007">Acetylation</keyword>